<evidence type="ECO:0000313" key="3">
    <source>
        <dbReference type="EMBL" id="CAF3928969.1"/>
    </source>
</evidence>
<keyword evidence="2" id="KW-0732">Signal</keyword>
<keyword evidence="1" id="KW-0812">Transmembrane</keyword>
<name>A0A819JK56_9BILA</name>
<comment type="caution">
    <text evidence="3">The sequence shown here is derived from an EMBL/GenBank/DDBJ whole genome shotgun (WGS) entry which is preliminary data.</text>
</comment>
<organism evidence="3 4">
    <name type="scientific">Rotaria sordida</name>
    <dbReference type="NCBI Taxonomy" id="392033"/>
    <lineage>
        <taxon>Eukaryota</taxon>
        <taxon>Metazoa</taxon>
        <taxon>Spiralia</taxon>
        <taxon>Gnathifera</taxon>
        <taxon>Rotifera</taxon>
        <taxon>Eurotatoria</taxon>
        <taxon>Bdelloidea</taxon>
        <taxon>Philodinida</taxon>
        <taxon>Philodinidae</taxon>
        <taxon>Rotaria</taxon>
    </lineage>
</organism>
<reference evidence="3" key="1">
    <citation type="submission" date="2021-02" db="EMBL/GenBank/DDBJ databases">
        <authorList>
            <person name="Nowell W R."/>
        </authorList>
    </citation>
    <scope>NUCLEOTIDE SEQUENCE</scope>
</reference>
<evidence type="ECO:0000256" key="2">
    <source>
        <dbReference type="SAM" id="SignalP"/>
    </source>
</evidence>
<dbReference type="AlphaFoldDB" id="A0A819JK56"/>
<keyword evidence="1" id="KW-0472">Membrane</keyword>
<sequence length="649" mass="70431">MKQCWLLLLLASSIQASHFDGGTIRWTPVNRSATTTPIQVVITQTYTYTLSLVTCSVGSQIGSTTFGYNFNLWCTYNCGATSAGYVAPPVLGYCTGTSPGLNLAFSQRSDIVSLDANDYFTVSHSIPSTSTIGFYRPLSLSTGGTSTTSRWNITASIDVRVRPDNGLINTPPLANVMSPQGIPFNISTQIVISTFDIDGDNVQCRWSNSSLECGDVCFPTAIPSSTILSSNCTLTITGNVVNSWYCASIQVEDFISTNSTAFAMSSVPVQFLIYVYAPQNCPIPSLSSPSTCVDVQVGVSYTVTLTAVNNCGSTSSISDIAVQAFSGIVTGSIIQLDSPNGTSYEMNITYTPLLSQLGLQILCATALDNSNIPSAQYCITYIVGDTSVPTCLGTTTTTSPMVSITTTQSSPSSTNNWPLIGAMLGLIGALALALCCFCCCYFYFLSPAAKRRRYREEQNRSIHNPQANDIFSVVRPPESSSAYNIDIKSAPSPAQSYRAKHQQTMPKSMLSINNMILPIRSIRSSLSEQGRNSMSQSHRHEQRTLTSNYERLQRSASISSNDCLTLRAPAQRPIRTAINVIPVRRLDHTAVSNKDENIVNRSAITNQSQLTSATNVSQTSKRNPLKSIRRINTVNVSRVRRISLKKPRY</sequence>
<dbReference type="Proteomes" id="UP000663836">
    <property type="component" value="Unassembled WGS sequence"/>
</dbReference>
<gene>
    <name evidence="3" type="ORF">JBS370_LOCUS22348</name>
</gene>
<feature type="chain" id="PRO_5032894644" evidence="2">
    <location>
        <begin position="17"/>
        <end position="649"/>
    </location>
</feature>
<feature type="transmembrane region" description="Helical" evidence="1">
    <location>
        <begin position="417"/>
        <end position="445"/>
    </location>
</feature>
<accession>A0A819JK56</accession>
<keyword evidence="1" id="KW-1133">Transmembrane helix</keyword>
<evidence type="ECO:0000313" key="4">
    <source>
        <dbReference type="Proteomes" id="UP000663836"/>
    </source>
</evidence>
<proteinExistence type="predicted"/>
<evidence type="ECO:0000256" key="1">
    <source>
        <dbReference type="SAM" id="Phobius"/>
    </source>
</evidence>
<feature type="signal peptide" evidence="2">
    <location>
        <begin position="1"/>
        <end position="16"/>
    </location>
</feature>
<protein>
    <submittedName>
        <fullName evidence="3">Uncharacterized protein</fullName>
    </submittedName>
</protein>
<dbReference type="EMBL" id="CAJOBD010003110">
    <property type="protein sequence ID" value="CAF3928969.1"/>
    <property type="molecule type" value="Genomic_DNA"/>
</dbReference>